<dbReference type="STRING" id="485915.Dret_1871"/>
<gene>
    <name evidence="1" type="ordered locus">Dret_1871</name>
</gene>
<name>C8X408_DESRD</name>
<keyword evidence="2" id="KW-1185">Reference proteome</keyword>
<sequence length="55" mass="5668">MIFPVGRTWLAVCICIVCLCAGFGGQLGSAEAKQSPAVTLLLTANTYGVHSPCPT</sequence>
<reference evidence="2" key="1">
    <citation type="submission" date="2009-09" db="EMBL/GenBank/DDBJ databases">
        <title>The complete chromosome of Desulfohalobium retbaense DSM 5692.</title>
        <authorList>
            <consortium name="US DOE Joint Genome Institute (JGI-PGF)"/>
            <person name="Lucas S."/>
            <person name="Copeland A."/>
            <person name="Lapidus A."/>
            <person name="Glavina del Rio T."/>
            <person name="Dalin E."/>
            <person name="Tice H."/>
            <person name="Bruce D."/>
            <person name="Goodwin L."/>
            <person name="Pitluck S."/>
            <person name="Kyrpides N."/>
            <person name="Mavromatis K."/>
            <person name="Ivanova N."/>
            <person name="Mikhailova N."/>
            <person name="Munk A.C."/>
            <person name="Brettin T."/>
            <person name="Detter J.C."/>
            <person name="Han C."/>
            <person name="Tapia R."/>
            <person name="Larimer F."/>
            <person name="Land M."/>
            <person name="Hauser L."/>
            <person name="Markowitz V."/>
            <person name="Cheng J.-F."/>
            <person name="Hugenholtz P."/>
            <person name="Woyke T."/>
            <person name="Wu D."/>
            <person name="Spring S."/>
            <person name="Klenk H.-P."/>
            <person name="Eisen J.A."/>
        </authorList>
    </citation>
    <scope>NUCLEOTIDE SEQUENCE [LARGE SCALE GENOMIC DNA]</scope>
    <source>
        <strain evidence="2">DSM 5692</strain>
    </source>
</reference>
<protein>
    <submittedName>
        <fullName evidence="1">Uncharacterized protein</fullName>
    </submittedName>
</protein>
<dbReference type="EMBL" id="CP001734">
    <property type="protein sequence ID" value="ACV69155.1"/>
    <property type="molecule type" value="Genomic_DNA"/>
</dbReference>
<evidence type="ECO:0000313" key="1">
    <source>
        <dbReference type="EMBL" id="ACV69155.1"/>
    </source>
</evidence>
<evidence type="ECO:0000313" key="2">
    <source>
        <dbReference type="Proteomes" id="UP000001052"/>
    </source>
</evidence>
<accession>C8X408</accession>
<organism evidence="1 2">
    <name type="scientific">Desulfohalobium retbaense (strain ATCC 49708 / DSM 5692 / JCM 16813 / HR100)</name>
    <dbReference type="NCBI Taxonomy" id="485915"/>
    <lineage>
        <taxon>Bacteria</taxon>
        <taxon>Pseudomonadati</taxon>
        <taxon>Thermodesulfobacteriota</taxon>
        <taxon>Desulfovibrionia</taxon>
        <taxon>Desulfovibrionales</taxon>
        <taxon>Desulfohalobiaceae</taxon>
        <taxon>Desulfohalobium</taxon>
    </lineage>
</organism>
<dbReference type="HOGENOM" id="CLU_3024776_0_0_7"/>
<dbReference type="AlphaFoldDB" id="C8X408"/>
<dbReference type="Proteomes" id="UP000001052">
    <property type="component" value="Chromosome"/>
</dbReference>
<proteinExistence type="predicted"/>
<dbReference type="KEGG" id="drt:Dret_1871"/>
<reference evidence="1 2" key="2">
    <citation type="journal article" date="2010" name="Stand. Genomic Sci.">
        <title>Complete genome sequence of Desulfohalobium retbaense type strain (HR(100)).</title>
        <authorList>
            <person name="Spring S."/>
            <person name="Nolan M."/>
            <person name="Lapidus A."/>
            <person name="Glavina Del Rio T."/>
            <person name="Copeland A."/>
            <person name="Tice H."/>
            <person name="Cheng J.F."/>
            <person name="Lucas S."/>
            <person name="Land M."/>
            <person name="Chen F."/>
            <person name="Bruce D."/>
            <person name="Goodwin L."/>
            <person name="Pitluck S."/>
            <person name="Ivanova N."/>
            <person name="Mavromatis K."/>
            <person name="Mikhailova N."/>
            <person name="Pati A."/>
            <person name="Chen A."/>
            <person name="Palaniappan K."/>
            <person name="Hauser L."/>
            <person name="Chang Y.J."/>
            <person name="Jeffries C.D."/>
            <person name="Munk C."/>
            <person name="Kiss H."/>
            <person name="Chain P."/>
            <person name="Han C."/>
            <person name="Brettin T."/>
            <person name="Detter J.C."/>
            <person name="Schuler E."/>
            <person name="Goker M."/>
            <person name="Rohde M."/>
            <person name="Bristow J."/>
            <person name="Eisen J.A."/>
            <person name="Markowitz V."/>
            <person name="Hugenholtz P."/>
            <person name="Kyrpides N.C."/>
            <person name="Klenk H.P."/>
        </authorList>
    </citation>
    <scope>NUCLEOTIDE SEQUENCE [LARGE SCALE GENOMIC DNA]</scope>
    <source>
        <strain evidence="1 2">DSM 5692</strain>
    </source>
</reference>